<dbReference type="GeneID" id="105417458"/>
<evidence type="ECO:0000313" key="14">
    <source>
        <dbReference type="Ensembl" id="ENSTRUP00000073603.1"/>
    </source>
</evidence>
<comment type="subcellular location">
    <subcellularLocation>
        <location evidence="1">Cytoplasm</location>
        <location evidence="1">Cytoskeleton</location>
    </subcellularLocation>
</comment>
<dbReference type="SUPFAM" id="SSF52540">
    <property type="entry name" value="P-loop containing nucleoside triphosphate hydrolases"/>
    <property type="match status" value="1"/>
</dbReference>
<accession>A0A674NKK8</accession>
<keyword evidence="5 9" id="KW-0505">Motor protein</keyword>
<dbReference type="Gene3D" id="1.20.5.1000">
    <property type="entry name" value="arf6 gtpase in complex with a specific effector, jip4"/>
    <property type="match status" value="2"/>
</dbReference>
<dbReference type="Gene3D" id="3.40.850.10">
    <property type="entry name" value="Kinesin motor domain"/>
    <property type="match status" value="1"/>
</dbReference>
<feature type="region of interest" description="Disordered" evidence="11">
    <location>
        <begin position="557"/>
        <end position="580"/>
    </location>
</feature>
<dbReference type="PANTHER" id="PTHR47968">
    <property type="entry name" value="CENTROMERE PROTEIN E"/>
    <property type="match status" value="1"/>
</dbReference>
<evidence type="ECO:0000256" key="8">
    <source>
        <dbReference type="ARBA" id="ARBA00081766"/>
    </source>
</evidence>
<evidence type="ECO:0000256" key="6">
    <source>
        <dbReference type="ARBA" id="ARBA00023212"/>
    </source>
</evidence>
<reference evidence="14" key="2">
    <citation type="submission" date="2025-08" db="UniProtKB">
        <authorList>
            <consortium name="Ensembl"/>
        </authorList>
    </citation>
    <scope>IDENTIFICATION</scope>
</reference>
<feature type="region of interest" description="Disordered" evidence="11">
    <location>
        <begin position="2743"/>
        <end position="2778"/>
    </location>
</feature>
<dbReference type="Pfam" id="PF00225">
    <property type="entry name" value="Kinesin"/>
    <property type="match status" value="1"/>
</dbReference>
<feature type="coiled-coil region" evidence="10">
    <location>
        <begin position="1160"/>
        <end position="1187"/>
    </location>
</feature>
<evidence type="ECO:0000256" key="7">
    <source>
        <dbReference type="ARBA" id="ARBA00070169"/>
    </source>
</evidence>
<evidence type="ECO:0000256" key="2">
    <source>
        <dbReference type="ARBA" id="ARBA00022741"/>
    </source>
</evidence>
<keyword evidence="15" id="KW-1185">Reference proteome</keyword>
<dbReference type="GO" id="GO:0140694">
    <property type="term" value="P:membraneless organelle assembly"/>
    <property type="evidence" value="ECO:0007669"/>
    <property type="project" value="UniProtKB-ARBA"/>
</dbReference>
<dbReference type="PANTHER" id="PTHR47968:SF75">
    <property type="entry name" value="CENTROMERE-ASSOCIATED PROTEIN E"/>
    <property type="match status" value="1"/>
</dbReference>
<feature type="compositionally biased region" description="Polar residues" evidence="11">
    <location>
        <begin position="1306"/>
        <end position="1316"/>
    </location>
</feature>
<evidence type="ECO:0000256" key="11">
    <source>
        <dbReference type="SAM" id="MobiDB-lite"/>
    </source>
</evidence>
<feature type="domain" description="VWFA" evidence="13">
    <location>
        <begin position="1729"/>
        <end position="1915"/>
    </location>
</feature>
<evidence type="ECO:0000256" key="5">
    <source>
        <dbReference type="ARBA" id="ARBA00023175"/>
    </source>
</evidence>
<dbReference type="RefSeq" id="XP_029704211.1">
    <property type="nucleotide sequence ID" value="XM_029848351.1"/>
</dbReference>
<feature type="compositionally biased region" description="Polar residues" evidence="11">
    <location>
        <begin position="1380"/>
        <end position="1391"/>
    </location>
</feature>
<reference evidence="14" key="3">
    <citation type="submission" date="2025-09" db="UniProtKB">
        <authorList>
            <consortium name="Ensembl"/>
        </authorList>
    </citation>
    <scope>IDENTIFICATION</scope>
</reference>
<dbReference type="GO" id="GO:0000280">
    <property type="term" value="P:nuclear division"/>
    <property type="evidence" value="ECO:0007669"/>
    <property type="project" value="UniProtKB-ARBA"/>
</dbReference>
<reference evidence="14 15" key="1">
    <citation type="journal article" date="2011" name="Genome Biol. Evol.">
        <title>Integration of the genetic map and genome assembly of fugu facilitates insights into distinct features of genome evolution in teleosts and mammals.</title>
        <authorList>
            <person name="Kai W."/>
            <person name="Kikuchi K."/>
            <person name="Tohari S."/>
            <person name="Chew A.K."/>
            <person name="Tay A."/>
            <person name="Fujiwara A."/>
            <person name="Hosoya S."/>
            <person name="Suetake H."/>
            <person name="Naruse K."/>
            <person name="Brenner S."/>
            <person name="Suzuki Y."/>
            <person name="Venkatesh B."/>
        </authorList>
    </citation>
    <scope>NUCLEOTIDE SEQUENCE [LARGE SCALE GENOMIC DNA]</scope>
</reference>
<dbReference type="GO" id="GO:0000779">
    <property type="term" value="C:condensed chromosome, centromeric region"/>
    <property type="evidence" value="ECO:0007669"/>
    <property type="project" value="UniProtKB-ARBA"/>
</dbReference>
<dbReference type="OMA" id="ENECFSA"/>
<dbReference type="PROSITE" id="PS00411">
    <property type="entry name" value="KINESIN_MOTOR_1"/>
    <property type="match status" value="1"/>
</dbReference>
<sequence>MTEESAVKVCVRVRPLIAREQSSAETTEPVQLFWKADDKSIHLIDDGSSTSKSFCFDRVFTAEETTNHLYQSIAKPLVVSTVQGYNGTIFAYGQTSSGKTFTMMGGGHIPGVIPLAVEDVFQTIKNCPKKEFLLRVSYMEIYNETVTDLLVDTWKRKPLEVRETINKNIFVADLTEEMVTNPAQALSWISKGEKNRHYGKTKMNQRSSRSHTIFRMILESRERSDPASGENADGAIIVSHLNLVDLAGSERASQTGAEGARLKEGCNINRSLFTLGQVIKKLTDENQKGFTNYRDSKLTRILQNSLGGNAKTVIICTITPATLDETLSTLQFASTAKKMKNDPHVTEVSDDGALLKRYRNEIVDLKRRLHEVSSVTQTAATEKKVLSQLLQEKDQLQREQEDRIKNLTKLLVTSSNLVPFKKLPKRRVTWGGPMLRLAQPPACGGSGDLSFAEPFSKKWKPDRSCLSELGEEDEFDSNWEIPEEPSDVLEMSENGVTVRSFEESPKDLFSPDRLHELTGQVSKLEFLLEMESQQKKEAMTRVDELNERLMELEQQLQSEAQQKREALEKNQSSEQRGEELELQLRSEGLDKTHPSEQRAAELEILLKSEAQQKHEALEKIHSSEQRAAELELQLQSEAQQKHEALEKSHSSEQRAAELELQLQSEAQQKHEALEKIHSSEQRAAELELQLQSEAQQSHEALEKIHSSEQRAAELELQLQSEAQQKHEATDKAELLLRVAELERQLSERSHVQGGADEQVRRDFAETIQLCEALASEKDLMVTERDYLKQELGMFLEQIGKLEKENALLSKELQEMKEVEEFESLEEEFRKEHEDVLQNEICDLRRAVEGSELQCQELQNKLESVTVELKKKSDFAEELQTMNGKDLVQEVAELRRSLHDAEGLGRDAKKEWAILRSQNLSLEESVVTLTASHNKMEAEVSSLRHQLSVEKSHNKQMQTDLQKELNVAFDENTKLTALLDGKVPKNLIDAVELERSAANLTKELTASREAEEALRGQLASLQVLPDQVQHLGKQLEQSEQQKLSLEEKINEMQQLLKDLEEKLVDSENSRETEEEISKELQEQLNELNQELQCERAEKEQNVHSSTETERLISSLTAERDQIRAELQDNVEKAAEAQAVLHSFQDDIQHHRQKNADLMKLSEQKDSDIENLSRELQRVCDELAEARRSGEEERQLQPVIDSLTAEQDQQGRFAILDREKEELQEIIDVLRQEKQQLKAELEDRMELVAGAQGGFAQAEMLSLDQESHEEEVKQLQQQIEQLQTSLQAANDQRIQLEDELQRNSELTVETPNLQNAHQLQEKDQRNTENERMSQQREAQLEQQIIEIQCHFGRLEEELLEQKQKMADNMKLWEQKESDLEQQRTSLTEQLESAQSERDALMLEKDSRTHTYTEEKEELHRNLVTLSKDREELQEMVEMLRQEKQQLRTELEDRMEMMQFELQQQQLRSQTVSLKEEQEDQQLVQLQQLQQHLESSKEEVNQLKSDLEENVELMIENQEELRTAQKEIRGLEEEIRVLRHQKSELEERQLSGSSADGSLPSQELQNQIQCLKEELLNIKAERDALWSEKDASCSNSLQEKRDLQSRLTSLTEEKEELQSRLVALGEDKEALQNSLISLTEEKEELQSHLTSLSKEKEELHSHLASLVEKKEDVKSSLLSLTEEKEELQSRLMALGEDKEALQSSVLSLSKEKEELKSRLMSLGEDKKDVKSSLMSLTEEKEELQSRLIALGEDNEALQSSVQSLSKEKEELQSRLMALGEDKADVKSSFMSLTEEKEELQSHLTSLSKEKEELHSHLASLVEEKEELQSRLVSLGEEKEDLQRSLLSLTEEKEELQSHLTSLSKEKEELKSHLVSLGEDKEDVKSSLMSLTEEKEELQSHLTSLSKEKEELKSRLESLCEEKEALQNSLMSLSGEKEELQSNLTSLSEEREEFQKILEMLRQEKQHLQAEMQERVDSLQTEISTVNKKMDDIKTERDGLMSEKEASCWASSQEQELQSRLTSLREEKEEMSELLEMVKREEQQLRTEMKCKLVALQTEAAQQGASLQMVTEQKKRLENDLQQSRDMVRTLTEKRQGISETSQENEEMQNRLASLGIEKEELQVSLETLQQEKQQLTADLENRMETISALQQETDGGEREAELQQLLVEANSSIAALQDQLDRLIKNPIMSQLQDSNKQIQEFLGTFQQFIEACSRMKVTVQNEAQRVNNPCPKFVPKSSRKSYSTVCQLRIQTLQCLLNTMEYLQEQAQVYRNLFEDLLKKDRLTFEEKCLQDVLLCRDQTYSFSVRDEDFNKLWRYRLTELLDKRNVYMKKMQTIWEKLWANMSYFTNELSAEVREHESFKEQLQAKVGLDQILGGELQRRSTMVETRNIHLQQLREENSNMCEELKCLQVQNDSELREERSRRCSMLQEEVQGAAFDTQQLLLKLQQAEDKVRLMNAEKQQLEKDQLQVHGRLSSHKEATQLLQTELQDSRAQVQDQDNTIQTLRNQLKEAQKSASPSAEELEHLRSKLLRADVELSSASEQHQKEIQKFKVLLNTKEESVRKLKELLRKSQQHGEESILQGEDLHARLTNPKGLNIRTSIAAEKAKLEEEVQQLQLKISELESQVSCQAAELSKWKSRAIKLKAKTKPELDKPGSPCTPTKRGLCSTTESSHLLSSPKRFLLPSREVLDSPSNVPLSSRKVLDSPKSSALDSPKSRFFDVGGTSDLLSRTFPKQFFDNSNLGLPQEVSQVSGPDFNAVDKNDEWWPRSPKQEDMCKTQ</sequence>
<dbReference type="PRINTS" id="PR00380">
    <property type="entry name" value="KINESINHEAVY"/>
</dbReference>
<name>A0A674NKK8_TAKRU</name>
<organism evidence="14 15">
    <name type="scientific">Takifugu rubripes</name>
    <name type="common">Japanese pufferfish</name>
    <name type="synonym">Fugu rubripes</name>
    <dbReference type="NCBI Taxonomy" id="31033"/>
    <lineage>
        <taxon>Eukaryota</taxon>
        <taxon>Metazoa</taxon>
        <taxon>Chordata</taxon>
        <taxon>Craniata</taxon>
        <taxon>Vertebrata</taxon>
        <taxon>Euteleostomi</taxon>
        <taxon>Actinopterygii</taxon>
        <taxon>Neopterygii</taxon>
        <taxon>Teleostei</taxon>
        <taxon>Neoteleostei</taxon>
        <taxon>Acanthomorphata</taxon>
        <taxon>Eupercaria</taxon>
        <taxon>Tetraodontiformes</taxon>
        <taxon>Tetradontoidea</taxon>
        <taxon>Tetraodontidae</taxon>
        <taxon>Takifugu</taxon>
    </lineage>
</organism>
<evidence type="ECO:0000313" key="15">
    <source>
        <dbReference type="Proteomes" id="UP000005226"/>
    </source>
</evidence>
<evidence type="ECO:0000256" key="10">
    <source>
        <dbReference type="SAM" id="Coils"/>
    </source>
</evidence>
<dbReference type="FunFam" id="3.40.850.10:FF:000026">
    <property type="entry name" value="Centromere-associated protein E"/>
    <property type="match status" value="1"/>
</dbReference>
<feature type="compositionally biased region" description="Basic and acidic residues" evidence="11">
    <location>
        <begin position="2757"/>
        <end position="2778"/>
    </location>
</feature>
<feature type="compositionally biased region" description="Basic and acidic residues" evidence="11">
    <location>
        <begin position="1317"/>
        <end position="1332"/>
    </location>
</feature>
<proteinExistence type="inferred from homology"/>
<dbReference type="GeneTree" id="ENSGT00940000160597"/>
<keyword evidence="6" id="KW-0206">Cytoskeleton</keyword>
<dbReference type="InParanoid" id="A0A674NKK8"/>
<dbReference type="Ensembl" id="ENSTRUT00000060223.1">
    <property type="protein sequence ID" value="ENSTRUP00000073603.1"/>
    <property type="gene ID" value="ENSTRUG00000030306.1"/>
</dbReference>
<dbReference type="GO" id="GO:0008608">
    <property type="term" value="P:attachment of spindle microtubules to kinetochore"/>
    <property type="evidence" value="ECO:0007669"/>
    <property type="project" value="UniProtKB-ARBA"/>
</dbReference>
<dbReference type="InterPro" id="IPR036961">
    <property type="entry name" value="Kinesin_motor_dom_sf"/>
</dbReference>
<dbReference type="GO" id="GO:0007051">
    <property type="term" value="P:spindle organization"/>
    <property type="evidence" value="ECO:0007669"/>
    <property type="project" value="UniProtKB-ARBA"/>
</dbReference>
<feature type="region of interest" description="Disordered" evidence="11">
    <location>
        <begin position="1374"/>
        <end position="1395"/>
    </location>
</feature>
<dbReference type="PROSITE" id="PS50067">
    <property type="entry name" value="KINESIN_MOTOR_2"/>
    <property type="match status" value="1"/>
</dbReference>
<feature type="coiled-coil region" evidence="10">
    <location>
        <begin position="2437"/>
        <end position="2573"/>
    </location>
</feature>
<dbReference type="OrthoDB" id="21525at2759"/>
<keyword evidence="2 9" id="KW-0547">Nucleotide-binding</keyword>
<feature type="region of interest" description="Disordered" evidence="11">
    <location>
        <begin position="2691"/>
        <end position="2717"/>
    </location>
</feature>
<dbReference type="GO" id="GO:0003777">
    <property type="term" value="F:microtubule motor activity"/>
    <property type="evidence" value="ECO:0007669"/>
    <property type="project" value="InterPro"/>
</dbReference>
<comment type="similarity">
    <text evidence="9">Belongs to the TRAFAC class myosin-kinesin ATPase superfamily. Kinesin family.</text>
</comment>
<feature type="coiled-coil region" evidence="10">
    <location>
        <begin position="1211"/>
        <end position="1304"/>
    </location>
</feature>
<feature type="binding site" evidence="9">
    <location>
        <begin position="93"/>
        <end position="100"/>
    </location>
    <ligand>
        <name>ATP</name>
        <dbReference type="ChEBI" id="CHEBI:30616"/>
    </ligand>
</feature>
<feature type="region of interest" description="Disordered" evidence="11">
    <location>
        <begin position="1306"/>
        <end position="1335"/>
    </location>
</feature>
<dbReference type="CDD" id="cd01374">
    <property type="entry name" value="KISc_CENP_E"/>
    <property type="match status" value="1"/>
</dbReference>
<dbReference type="GO" id="GO:0005874">
    <property type="term" value="C:microtubule"/>
    <property type="evidence" value="ECO:0007669"/>
    <property type="project" value="TreeGrafter"/>
</dbReference>
<dbReference type="GO" id="GO:0030071">
    <property type="term" value="P:regulation of mitotic metaphase/anaphase transition"/>
    <property type="evidence" value="ECO:0007669"/>
    <property type="project" value="UniProtKB-ARBA"/>
</dbReference>
<dbReference type="InterPro" id="IPR027417">
    <property type="entry name" value="P-loop_NTPase"/>
</dbReference>
<evidence type="ECO:0000256" key="3">
    <source>
        <dbReference type="ARBA" id="ARBA00022840"/>
    </source>
</evidence>
<evidence type="ECO:0000256" key="4">
    <source>
        <dbReference type="ARBA" id="ARBA00023054"/>
    </source>
</evidence>
<keyword evidence="3 9" id="KW-0067">ATP-binding</keyword>
<dbReference type="InterPro" id="IPR019821">
    <property type="entry name" value="Kinesin_motor_CS"/>
</dbReference>
<dbReference type="Proteomes" id="UP000005226">
    <property type="component" value="Chromosome 15"/>
</dbReference>
<feature type="coiled-coil region" evidence="10">
    <location>
        <begin position="355"/>
        <end position="410"/>
    </location>
</feature>
<evidence type="ECO:0000259" key="13">
    <source>
        <dbReference type="PROSITE" id="PS50234"/>
    </source>
</evidence>
<keyword evidence="6" id="KW-0963">Cytoplasm</keyword>
<dbReference type="InterPro" id="IPR027640">
    <property type="entry name" value="Kinesin-like_fam"/>
</dbReference>
<evidence type="ECO:0000256" key="1">
    <source>
        <dbReference type="ARBA" id="ARBA00004245"/>
    </source>
</evidence>
<dbReference type="FunCoup" id="A0A674NKK8">
    <property type="interactions" value="98"/>
</dbReference>
<dbReference type="CTD" id="1062"/>
<evidence type="ECO:0000256" key="9">
    <source>
        <dbReference type="PROSITE-ProRule" id="PRU00283"/>
    </source>
</evidence>
<dbReference type="Gene3D" id="1.20.5.340">
    <property type="match status" value="1"/>
</dbReference>
<feature type="coiled-coil region" evidence="10">
    <location>
        <begin position="989"/>
        <end position="1131"/>
    </location>
</feature>
<feature type="region of interest" description="Disordered" evidence="11">
    <location>
        <begin position="2646"/>
        <end position="2670"/>
    </location>
</feature>
<keyword evidence="4 10" id="KW-0175">Coiled coil</keyword>
<evidence type="ECO:0000259" key="12">
    <source>
        <dbReference type="PROSITE" id="PS50067"/>
    </source>
</evidence>
<dbReference type="GO" id="GO:0008017">
    <property type="term" value="F:microtubule binding"/>
    <property type="evidence" value="ECO:0007669"/>
    <property type="project" value="InterPro"/>
</dbReference>
<dbReference type="GO" id="GO:0000278">
    <property type="term" value="P:mitotic cell cycle"/>
    <property type="evidence" value="ECO:0007669"/>
    <property type="project" value="TreeGrafter"/>
</dbReference>
<dbReference type="SMART" id="SM00129">
    <property type="entry name" value="KISc"/>
    <property type="match status" value="1"/>
</dbReference>
<dbReference type="GO" id="GO:0043515">
    <property type="term" value="F:kinetochore binding"/>
    <property type="evidence" value="ECO:0007669"/>
    <property type="project" value="UniProtKB-ARBA"/>
</dbReference>
<gene>
    <name evidence="14" type="primary">cenpe</name>
</gene>
<feature type="coiled-coil region" evidence="10">
    <location>
        <begin position="2597"/>
        <end position="2631"/>
    </location>
</feature>
<dbReference type="PROSITE" id="PS50234">
    <property type="entry name" value="VWFA"/>
    <property type="match status" value="1"/>
</dbReference>
<protein>
    <recommendedName>
        <fullName evidence="7">Centromere-associated protein E</fullName>
    </recommendedName>
    <alternativeName>
        <fullName evidence="8">Centromere protein E</fullName>
    </alternativeName>
</protein>
<dbReference type="GO" id="GO:0007018">
    <property type="term" value="P:microtubule-based movement"/>
    <property type="evidence" value="ECO:0007669"/>
    <property type="project" value="InterPro"/>
</dbReference>
<dbReference type="InterPro" id="IPR001752">
    <property type="entry name" value="Kinesin_motor_dom"/>
</dbReference>
<feature type="domain" description="Kinesin motor" evidence="12">
    <location>
        <begin position="6"/>
        <end position="339"/>
    </location>
</feature>
<dbReference type="InterPro" id="IPR002035">
    <property type="entry name" value="VWF_A"/>
</dbReference>
<dbReference type="GO" id="GO:0005524">
    <property type="term" value="F:ATP binding"/>
    <property type="evidence" value="ECO:0007669"/>
    <property type="project" value="UniProtKB-UniRule"/>
</dbReference>